<organism evidence="2 3">
    <name type="scientific">Nocardiopsis ansamitocini</name>
    <dbReference type="NCBI Taxonomy" id="1670832"/>
    <lineage>
        <taxon>Bacteria</taxon>
        <taxon>Bacillati</taxon>
        <taxon>Actinomycetota</taxon>
        <taxon>Actinomycetes</taxon>
        <taxon>Streptosporangiales</taxon>
        <taxon>Nocardiopsidaceae</taxon>
        <taxon>Nocardiopsis</taxon>
    </lineage>
</organism>
<name>A0A9W6P7F7_9ACTN</name>
<evidence type="ECO:0000313" key="2">
    <source>
        <dbReference type="EMBL" id="GLU48884.1"/>
    </source>
</evidence>
<accession>A0A9W6P7F7</accession>
<keyword evidence="1" id="KW-1133">Transmembrane helix</keyword>
<evidence type="ECO:0000256" key="1">
    <source>
        <dbReference type="SAM" id="Phobius"/>
    </source>
</evidence>
<comment type="caution">
    <text evidence="2">The sequence shown here is derived from an EMBL/GenBank/DDBJ whole genome shotgun (WGS) entry which is preliminary data.</text>
</comment>
<protein>
    <submittedName>
        <fullName evidence="2">Uncharacterized protein</fullName>
    </submittedName>
</protein>
<proteinExistence type="predicted"/>
<keyword evidence="1" id="KW-0472">Membrane</keyword>
<keyword evidence="1" id="KW-0812">Transmembrane</keyword>
<dbReference type="EMBL" id="BSQG01000005">
    <property type="protein sequence ID" value="GLU48884.1"/>
    <property type="molecule type" value="Genomic_DNA"/>
</dbReference>
<dbReference type="AlphaFoldDB" id="A0A9W6P7F7"/>
<sequence length="183" mass="18648">MGSEADPGFLASLGGSATPLSVLRLLSVAMAGVIPLITGVMVVVIGVEFAFTPIAIALPAVGLGAVAAAFLLRPAPLDTDLTPGAAGHQAVLRANSTTLVRLALCEAAVMLGLVGAFLGEMSLTPLLAGAVISLLGMAMVALPTRSTIEEYRERLESRGATSYLWNGLTDPDRPRAGDEVPGQ</sequence>
<feature type="transmembrane region" description="Helical" evidence="1">
    <location>
        <begin position="51"/>
        <end position="72"/>
    </location>
</feature>
<evidence type="ECO:0000313" key="3">
    <source>
        <dbReference type="Proteomes" id="UP001165092"/>
    </source>
</evidence>
<reference evidence="2" key="1">
    <citation type="submission" date="2023-02" db="EMBL/GenBank/DDBJ databases">
        <title>Nocardiopsis ansamitocini NBRC 112285.</title>
        <authorList>
            <person name="Ichikawa N."/>
            <person name="Sato H."/>
            <person name="Tonouchi N."/>
        </authorList>
    </citation>
    <scope>NUCLEOTIDE SEQUENCE</scope>
    <source>
        <strain evidence="2">NBRC 112285</strain>
    </source>
</reference>
<dbReference type="Proteomes" id="UP001165092">
    <property type="component" value="Unassembled WGS sequence"/>
</dbReference>
<keyword evidence="3" id="KW-1185">Reference proteome</keyword>
<gene>
    <name evidence="2" type="ORF">Nans01_32350</name>
</gene>
<feature type="transmembrane region" description="Helical" evidence="1">
    <location>
        <begin position="22"/>
        <end position="45"/>
    </location>
</feature>
<feature type="transmembrane region" description="Helical" evidence="1">
    <location>
        <begin position="125"/>
        <end position="144"/>
    </location>
</feature>